<name>F8P3V2_SERL9</name>
<dbReference type="EMBL" id="GL945437">
    <property type="protein sequence ID" value="EGO22201.1"/>
    <property type="molecule type" value="Genomic_DNA"/>
</dbReference>
<organism>
    <name type="scientific">Serpula lacrymans var. lacrymans (strain S7.9)</name>
    <name type="common">Dry rot fungus</name>
    <dbReference type="NCBI Taxonomy" id="578457"/>
    <lineage>
        <taxon>Eukaryota</taxon>
        <taxon>Fungi</taxon>
        <taxon>Dikarya</taxon>
        <taxon>Basidiomycota</taxon>
        <taxon>Agaricomycotina</taxon>
        <taxon>Agaricomycetes</taxon>
        <taxon>Agaricomycetidae</taxon>
        <taxon>Boletales</taxon>
        <taxon>Coniophorineae</taxon>
        <taxon>Serpulaceae</taxon>
        <taxon>Serpula</taxon>
    </lineage>
</organism>
<dbReference type="KEGG" id="sla:SERLADRAFT_395031"/>
<accession>F8P3V2</accession>
<protein>
    <submittedName>
        <fullName evidence="1">Uncharacterized protein</fullName>
    </submittedName>
</protein>
<proteinExistence type="predicted"/>
<dbReference type="HOGENOM" id="CLU_2943242_0_0_1"/>
<reference evidence="1" key="1">
    <citation type="submission" date="2011-04" db="EMBL/GenBank/DDBJ databases">
        <title>Evolution of plant cell wall degrading machinery underlies the functional diversity of forest fungi.</title>
        <authorList>
            <consortium name="US DOE Joint Genome Institute (JGI-PGF)"/>
            <person name="Eastwood D.C."/>
            <person name="Floudas D."/>
            <person name="Binder M."/>
            <person name="Majcherczyk A."/>
            <person name="Schneider P."/>
            <person name="Aerts A."/>
            <person name="Asiegbu F.O."/>
            <person name="Baker S.E."/>
            <person name="Barry K."/>
            <person name="Bendiksby M."/>
            <person name="Blumentritt M."/>
            <person name="Coutinho P.M."/>
            <person name="Cullen D."/>
            <person name="Cullen D."/>
            <person name="Gathman A."/>
            <person name="Goodell B."/>
            <person name="Henrissat B."/>
            <person name="Ihrmark K."/>
            <person name="Kauserud H."/>
            <person name="Kohler A."/>
            <person name="LaButti K."/>
            <person name="Lapidus A."/>
            <person name="Lavin J.L."/>
            <person name="Lee Y.-H."/>
            <person name="Lindquist E."/>
            <person name="Lilly W."/>
            <person name="Lucas S."/>
            <person name="Morin E."/>
            <person name="Murat C."/>
            <person name="Oguiza J.A."/>
            <person name="Park J."/>
            <person name="Pisabarro A.G."/>
            <person name="Riley R."/>
            <person name="Rosling A."/>
            <person name="Salamov A."/>
            <person name="Schmidt O."/>
            <person name="Schmutz J."/>
            <person name="Skrede I."/>
            <person name="Stenlid J."/>
            <person name="Wiebenga A."/>
            <person name="Xie X."/>
            <person name="Kues U."/>
            <person name="Hibbett D.S."/>
            <person name="Hoffmeister D."/>
            <person name="Hogberg N."/>
            <person name="Martin F."/>
            <person name="Grigoriev I.V."/>
            <person name="Watkinson S.C."/>
        </authorList>
    </citation>
    <scope>NUCLEOTIDE SEQUENCE</scope>
    <source>
        <strain evidence="1">S7.9</strain>
    </source>
</reference>
<evidence type="ECO:0000313" key="1">
    <source>
        <dbReference type="EMBL" id="EGO22201.1"/>
    </source>
</evidence>
<gene>
    <name evidence="1" type="ORF">SERLADRAFT_395031</name>
</gene>
<dbReference type="AlphaFoldDB" id="F8P3V2"/>
<dbReference type="Proteomes" id="UP000008064">
    <property type="component" value="Unassembled WGS sequence"/>
</dbReference>
<dbReference type="RefSeq" id="XP_007320739.1">
    <property type="nucleotide sequence ID" value="XM_007320677.1"/>
</dbReference>
<sequence>MTLAPRYKAGTRHPRLYIALQGPIQGMQNVVDEVKSQVRMKACLVILGVFPLTRATVACI</sequence>
<dbReference type="GeneID" id="18811708"/>